<dbReference type="RefSeq" id="WP_283172493.1">
    <property type="nucleotide sequence ID" value="NZ_JAPNOA010000016.1"/>
</dbReference>
<accession>A0A9X3EBR7</accession>
<keyword evidence="1" id="KW-0732">Signal</keyword>
<reference evidence="2" key="1">
    <citation type="submission" date="2022-11" db="EMBL/GenBank/DDBJ databases">
        <title>Parathalassolutuus dongxingensis gen. nov., sp. nov., a novel member of family Oceanospirillaceae isolated from a coastal shrimp pond in Guangxi, China.</title>
        <authorList>
            <person name="Chen H."/>
        </authorList>
    </citation>
    <scope>NUCLEOTIDE SEQUENCE</scope>
    <source>
        <strain evidence="2">G-43</strain>
    </source>
</reference>
<organism evidence="2 3">
    <name type="scientific">Parathalassolituus penaei</name>
    <dbReference type="NCBI Taxonomy" id="2997323"/>
    <lineage>
        <taxon>Bacteria</taxon>
        <taxon>Pseudomonadati</taxon>
        <taxon>Pseudomonadota</taxon>
        <taxon>Gammaproteobacteria</taxon>
        <taxon>Oceanospirillales</taxon>
        <taxon>Oceanospirillaceae</taxon>
        <taxon>Parathalassolituus</taxon>
    </lineage>
</organism>
<sequence>MSRSLRWLGAAILMSSAVTLNAETLVDVGDAYIRMPIPGKDMSAAFMTLHNGSSAEQKLVSASADWAKAIEIHTHIHDHATGTMQMRQIPDLPIPAGETVTLQPGGLHLMLFGLASELPAKPEMKLCFADGHCQQVSADVRDMRL</sequence>
<dbReference type="PANTHER" id="PTHR36302">
    <property type="entry name" value="BLR7088 PROTEIN"/>
    <property type="match status" value="1"/>
</dbReference>
<evidence type="ECO:0000256" key="1">
    <source>
        <dbReference type="SAM" id="SignalP"/>
    </source>
</evidence>
<dbReference type="InterPro" id="IPR058248">
    <property type="entry name" value="Lxx211020-like"/>
</dbReference>
<dbReference type="InterPro" id="IPR036182">
    <property type="entry name" value="PCuAC_sf"/>
</dbReference>
<dbReference type="Gene3D" id="2.60.40.1890">
    <property type="entry name" value="PCu(A)C copper chaperone"/>
    <property type="match status" value="1"/>
</dbReference>
<dbReference type="Pfam" id="PF04314">
    <property type="entry name" value="PCuAC"/>
    <property type="match status" value="1"/>
</dbReference>
<proteinExistence type="predicted"/>
<keyword evidence="3" id="KW-1185">Reference proteome</keyword>
<dbReference type="SUPFAM" id="SSF110087">
    <property type="entry name" value="DR1885-like metal-binding protein"/>
    <property type="match status" value="1"/>
</dbReference>
<dbReference type="Proteomes" id="UP001150830">
    <property type="component" value="Unassembled WGS sequence"/>
</dbReference>
<name>A0A9X3EBR7_9GAMM</name>
<feature type="signal peptide" evidence="1">
    <location>
        <begin position="1"/>
        <end position="22"/>
    </location>
</feature>
<evidence type="ECO:0000313" key="2">
    <source>
        <dbReference type="EMBL" id="MCY0964275.1"/>
    </source>
</evidence>
<evidence type="ECO:0000313" key="3">
    <source>
        <dbReference type="Proteomes" id="UP001150830"/>
    </source>
</evidence>
<protein>
    <submittedName>
        <fullName evidence="2">Copper chaperone PCu(A)C</fullName>
    </submittedName>
</protein>
<dbReference type="InterPro" id="IPR007410">
    <property type="entry name" value="LpqE-like"/>
</dbReference>
<dbReference type="PANTHER" id="PTHR36302:SF1">
    <property type="entry name" value="COPPER CHAPERONE PCU(A)C"/>
    <property type="match status" value="1"/>
</dbReference>
<dbReference type="AlphaFoldDB" id="A0A9X3EBR7"/>
<feature type="chain" id="PRO_5040725817" evidence="1">
    <location>
        <begin position="23"/>
        <end position="145"/>
    </location>
</feature>
<dbReference type="EMBL" id="JAPNOA010000016">
    <property type="protein sequence ID" value="MCY0964275.1"/>
    <property type="molecule type" value="Genomic_DNA"/>
</dbReference>
<comment type="caution">
    <text evidence="2">The sequence shown here is derived from an EMBL/GenBank/DDBJ whole genome shotgun (WGS) entry which is preliminary data.</text>
</comment>
<gene>
    <name evidence="2" type="ORF">OUO13_03680</name>
</gene>